<dbReference type="CDD" id="cd04200">
    <property type="entry name" value="CuRO_2_ceruloplasmin_like"/>
    <property type="match status" value="1"/>
</dbReference>
<comment type="cofactor">
    <cofactor evidence="1">
        <name>Cu cation</name>
        <dbReference type="ChEBI" id="CHEBI:23378"/>
    </cofactor>
</comment>
<sequence>MIPRPASLRRVTLAIAVFALPLFSPFSAAEVRTYYIAAEDVLWDYAPSYPDNVMHGMEFNDKEKVFVEGNEKDRVGHRYYKSHFVEYTDARFDTPKARGPEWEHLGILGPVIRANVGDTIKVVLKNKTAKVPVSLHPHGVFYRKDSEGTHYNDGTKGADSADDQLAPGQMYTYTWEVPERAGPAAEDPSSIVWLYHSHVDETADTNTGLVGPIIISRKGEWDGKGKLRGIDREFVVLFSVFDENKSLLLEKNMEEFAPRIDPEDAGFQESNRMHAMNGYVYGNLPGLVMKEGEKVRWYQLALGTEVDLHTPHWHGNTLTSDGHRVDVLNLLPATHATVDMAPDNPGVWMYHCHVNDHIEAGMMASYTVLPKAAKAGAKPAAKR</sequence>
<dbReference type="AlphaFoldDB" id="A0A8D5AKL1"/>
<dbReference type="GO" id="GO:0016491">
    <property type="term" value="F:oxidoreductase activity"/>
    <property type="evidence" value="ECO:0007669"/>
    <property type="project" value="UniProtKB-KW"/>
</dbReference>
<evidence type="ECO:0000256" key="13">
    <source>
        <dbReference type="ARBA" id="ARBA00023157"/>
    </source>
</evidence>
<evidence type="ECO:0008006" key="20">
    <source>
        <dbReference type="Google" id="ProtNLM"/>
    </source>
</evidence>
<dbReference type="KEGG" id="moz:MoryE10_25150"/>
<dbReference type="Pfam" id="PF07732">
    <property type="entry name" value="Cu-oxidase_3"/>
    <property type="match status" value="1"/>
</dbReference>
<feature type="domain" description="Plastocyanin-like" evidence="17">
    <location>
        <begin position="107"/>
        <end position="218"/>
    </location>
</feature>
<gene>
    <name evidence="18" type="ORF">MoryE10_25150</name>
</gene>
<evidence type="ECO:0000256" key="5">
    <source>
        <dbReference type="ARBA" id="ARBA00022692"/>
    </source>
</evidence>
<keyword evidence="10" id="KW-0560">Oxidoreductase</keyword>
<keyword evidence="13" id="KW-1015">Disulfide bond</keyword>
<dbReference type="InterPro" id="IPR011707">
    <property type="entry name" value="Cu-oxidase-like_N"/>
</dbReference>
<evidence type="ECO:0000256" key="4">
    <source>
        <dbReference type="ARBA" id="ARBA00022448"/>
    </source>
</evidence>
<keyword evidence="6" id="KW-0479">Metal-binding</keyword>
<evidence type="ECO:0000256" key="15">
    <source>
        <dbReference type="SAM" id="SignalP"/>
    </source>
</evidence>
<evidence type="ECO:0000256" key="9">
    <source>
        <dbReference type="ARBA" id="ARBA00022989"/>
    </source>
</evidence>
<evidence type="ECO:0000256" key="10">
    <source>
        <dbReference type="ARBA" id="ARBA00023002"/>
    </source>
</evidence>
<dbReference type="FunFam" id="2.60.40.420:FF:000002">
    <property type="entry name" value="Hephaestin like 1"/>
    <property type="match status" value="1"/>
</dbReference>
<dbReference type="PANTHER" id="PTHR11709">
    <property type="entry name" value="MULTI-COPPER OXIDASE"/>
    <property type="match status" value="1"/>
</dbReference>
<feature type="domain" description="Plastocyanin-like" evidence="16">
    <location>
        <begin position="277"/>
        <end position="370"/>
    </location>
</feature>
<evidence type="ECO:0000256" key="1">
    <source>
        <dbReference type="ARBA" id="ARBA00001935"/>
    </source>
</evidence>
<keyword evidence="12" id="KW-0472">Membrane</keyword>
<reference evidence="18" key="1">
    <citation type="submission" date="2019-06" db="EMBL/GenBank/DDBJ databases">
        <title>Complete genome sequence of Methylogaea oryzae strain JCM16910.</title>
        <authorList>
            <person name="Asakawa S."/>
        </authorList>
    </citation>
    <scope>NUCLEOTIDE SEQUENCE</scope>
    <source>
        <strain evidence="18">E10</strain>
    </source>
</reference>
<dbReference type="InterPro" id="IPR033138">
    <property type="entry name" value="Cu_oxidase_CS"/>
</dbReference>
<evidence type="ECO:0000259" key="16">
    <source>
        <dbReference type="Pfam" id="PF07731"/>
    </source>
</evidence>
<protein>
    <recommendedName>
        <fullName evidence="20">Copper oxidase</fullName>
    </recommendedName>
</protein>
<keyword evidence="5" id="KW-0812">Transmembrane</keyword>
<dbReference type="PANTHER" id="PTHR11709:SF486">
    <property type="entry name" value="MULTICOPPER OXIDASE"/>
    <property type="match status" value="1"/>
</dbReference>
<feature type="signal peptide" evidence="15">
    <location>
        <begin position="1"/>
        <end position="28"/>
    </location>
</feature>
<evidence type="ECO:0000256" key="3">
    <source>
        <dbReference type="ARBA" id="ARBA00010609"/>
    </source>
</evidence>
<feature type="chain" id="PRO_5034797910" description="Copper oxidase" evidence="15">
    <location>
        <begin position="29"/>
        <end position="383"/>
    </location>
</feature>
<evidence type="ECO:0000256" key="2">
    <source>
        <dbReference type="ARBA" id="ARBA00004167"/>
    </source>
</evidence>
<dbReference type="Proteomes" id="UP000824988">
    <property type="component" value="Chromosome"/>
</dbReference>
<dbReference type="EMBL" id="AP019782">
    <property type="protein sequence ID" value="BBL71909.1"/>
    <property type="molecule type" value="Genomic_DNA"/>
</dbReference>
<organism evidence="18 19">
    <name type="scientific">Methylogaea oryzae</name>
    <dbReference type="NCBI Taxonomy" id="1295382"/>
    <lineage>
        <taxon>Bacteria</taxon>
        <taxon>Pseudomonadati</taxon>
        <taxon>Pseudomonadota</taxon>
        <taxon>Gammaproteobacteria</taxon>
        <taxon>Methylococcales</taxon>
        <taxon>Methylococcaceae</taxon>
        <taxon>Methylogaea</taxon>
    </lineage>
</organism>
<accession>A0A8D5AKL1</accession>
<proteinExistence type="inferred from homology"/>
<dbReference type="InterPro" id="IPR011706">
    <property type="entry name" value="Cu-oxidase_C"/>
</dbReference>
<dbReference type="RefSeq" id="WP_221047254.1">
    <property type="nucleotide sequence ID" value="NZ_AP019782.1"/>
</dbReference>
<name>A0A8D5AKL1_9GAMM</name>
<keyword evidence="14" id="KW-0325">Glycoprotein</keyword>
<dbReference type="GO" id="GO:0005507">
    <property type="term" value="F:copper ion binding"/>
    <property type="evidence" value="ECO:0007669"/>
    <property type="project" value="InterPro"/>
</dbReference>
<dbReference type="Pfam" id="PF07731">
    <property type="entry name" value="Cu-oxidase_2"/>
    <property type="match status" value="1"/>
</dbReference>
<evidence type="ECO:0000256" key="12">
    <source>
        <dbReference type="ARBA" id="ARBA00023136"/>
    </source>
</evidence>
<evidence type="ECO:0000256" key="6">
    <source>
        <dbReference type="ARBA" id="ARBA00022723"/>
    </source>
</evidence>
<keyword evidence="9" id="KW-1133">Transmembrane helix</keyword>
<dbReference type="PROSITE" id="PS00079">
    <property type="entry name" value="MULTICOPPER_OXIDASE1"/>
    <property type="match status" value="1"/>
</dbReference>
<comment type="subcellular location">
    <subcellularLocation>
        <location evidence="2">Membrane</location>
        <topology evidence="2">Single-pass membrane protein</topology>
    </subcellularLocation>
</comment>
<keyword evidence="19" id="KW-1185">Reference proteome</keyword>
<evidence type="ECO:0000259" key="17">
    <source>
        <dbReference type="Pfam" id="PF07732"/>
    </source>
</evidence>
<comment type="similarity">
    <text evidence="3">Belongs to the multicopper oxidase family.</text>
</comment>
<keyword evidence="11" id="KW-0406">Ion transport</keyword>
<dbReference type="InterPro" id="IPR002355">
    <property type="entry name" value="Cu_oxidase_Cu_BS"/>
</dbReference>
<dbReference type="GO" id="GO:0006811">
    <property type="term" value="P:monoatomic ion transport"/>
    <property type="evidence" value="ECO:0007669"/>
    <property type="project" value="UniProtKB-KW"/>
</dbReference>
<evidence type="ECO:0000313" key="19">
    <source>
        <dbReference type="Proteomes" id="UP000824988"/>
    </source>
</evidence>
<evidence type="ECO:0000313" key="18">
    <source>
        <dbReference type="EMBL" id="BBL71909.1"/>
    </source>
</evidence>
<evidence type="ECO:0000256" key="11">
    <source>
        <dbReference type="ARBA" id="ARBA00023065"/>
    </source>
</evidence>
<keyword evidence="8" id="KW-0677">Repeat</keyword>
<dbReference type="InterPro" id="IPR045087">
    <property type="entry name" value="Cu-oxidase_fam"/>
</dbReference>
<keyword evidence="4" id="KW-0813">Transport</keyword>
<dbReference type="GO" id="GO:0016020">
    <property type="term" value="C:membrane"/>
    <property type="evidence" value="ECO:0007669"/>
    <property type="project" value="UniProtKB-SubCell"/>
</dbReference>
<evidence type="ECO:0000256" key="14">
    <source>
        <dbReference type="ARBA" id="ARBA00023180"/>
    </source>
</evidence>
<keyword evidence="7 15" id="KW-0732">Signal</keyword>
<evidence type="ECO:0000256" key="8">
    <source>
        <dbReference type="ARBA" id="ARBA00022737"/>
    </source>
</evidence>
<dbReference type="PROSITE" id="PS00080">
    <property type="entry name" value="MULTICOPPER_OXIDASE2"/>
    <property type="match status" value="1"/>
</dbReference>
<evidence type="ECO:0000256" key="7">
    <source>
        <dbReference type="ARBA" id="ARBA00022729"/>
    </source>
</evidence>